<protein>
    <recommendedName>
        <fullName evidence="1">Reverse transcriptase domain-containing protein</fullName>
    </recommendedName>
</protein>
<dbReference type="PANTHER" id="PTHR37984">
    <property type="entry name" value="PROTEIN CBG26694"/>
    <property type="match status" value="1"/>
</dbReference>
<name>A0A9Q3GJV8_9BASI</name>
<dbReference type="InterPro" id="IPR000477">
    <property type="entry name" value="RT_dom"/>
</dbReference>
<organism evidence="2 3">
    <name type="scientific">Austropuccinia psidii MF-1</name>
    <dbReference type="NCBI Taxonomy" id="1389203"/>
    <lineage>
        <taxon>Eukaryota</taxon>
        <taxon>Fungi</taxon>
        <taxon>Dikarya</taxon>
        <taxon>Basidiomycota</taxon>
        <taxon>Pucciniomycotina</taxon>
        <taxon>Pucciniomycetes</taxon>
        <taxon>Pucciniales</taxon>
        <taxon>Sphaerophragmiaceae</taxon>
        <taxon>Austropuccinia</taxon>
    </lineage>
</organism>
<dbReference type="Proteomes" id="UP000765509">
    <property type="component" value="Unassembled WGS sequence"/>
</dbReference>
<comment type="caution">
    <text evidence="2">The sequence shown here is derived from an EMBL/GenBank/DDBJ whole genome shotgun (WGS) entry which is preliminary data.</text>
</comment>
<dbReference type="InterPro" id="IPR043128">
    <property type="entry name" value="Rev_trsase/Diguanyl_cyclase"/>
</dbReference>
<dbReference type="SUPFAM" id="SSF56672">
    <property type="entry name" value="DNA/RNA polymerases"/>
    <property type="match status" value="1"/>
</dbReference>
<sequence>MQLGVLRTVGSNEEAEVKTPVIIYWNNDKLKMVGDFRELNTYTVPDRYPIPRIKGTLTQLSKAKNITSTYALKSFHKNVLRPKAKKLIGNITHCGIYEYIRTPFGIQNSPSNFQRMKKNNFSRELYEGWLIIYIEDIIIWSDSWSLHLERPARMLEKAAGVNMKISLKKYNFVFKELKALGPIFSGLSLGVDKNKVQTVLIQPIPKNKKKRIYFLGFASYYRQHLKDFEILAKSIYKICDQKTVFEIKQERIKAYENIRKDLKE</sequence>
<dbReference type="OrthoDB" id="2743851at2759"/>
<dbReference type="AlphaFoldDB" id="A0A9Q3GJV8"/>
<dbReference type="Gene3D" id="3.30.70.270">
    <property type="match status" value="2"/>
</dbReference>
<evidence type="ECO:0000313" key="3">
    <source>
        <dbReference type="Proteomes" id="UP000765509"/>
    </source>
</evidence>
<evidence type="ECO:0000259" key="1">
    <source>
        <dbReference type="Pfam" id="PF00078"/>
    </source>
</evidence>
<dbReference type="InterPro" id="IPR043502">
    <property type="entry name" value="DNA/RNA_pol_sf"/>
</dbReference>
<dbReference type="PANTHER" id="PTHR37984:SF5">
    <property type="entry name" value="PROTEIN NYNRIN-LIKE"/>
    <property type="match status" value="1"/>
</dbReference>
<feature type="domain" description="Reverse transcriptase" evidence="1">
    <location>
        <begin position="35"/>
        <end position="216"/>
    </location>
</feature>
<dbReference type="Gene3D" id="3.10.10.10">
    <property type="entry name" value="HIV Type 1 Reverse Transcriptase, subunit A, domain 1"/>
    <property type="match status" value="1"/>
</dbReference>
<dbReference type="EMBL" id="AVOT02002261">
    <property type="protein sequence ID" value="MBW0469734.1"/>
    <property type="molecule type" value="Genomic_DNA"/>
</dbReference>
<evidence type="ECO:0000313" key="2">
    <source>
        <dbReference type="EMBL" id="MBW0469734.1"/>
    </source>
</evidence>
<proteinExistence type="predicted"/>
<dbReference type="InterPro" id="IPR050951">
    <property type="entry name" value="Retrovirus_Pol_polyprotein"/>
</dbReference>
<accession>A0A9Q3GJV8</accession>
<gene>
    <name evidence="2" type="ORF">O181_009449</name>
</gene>
<dbReference type="Pfam" id="PF00078">
    <property type="entry name" value="RVT_1"/>
    <property type="match status" value="1"/>
</dbReference>
<keyword evidence="3" id="KW-1185">Reference proteome</keyword>
<reference evidence="2" key="1">
    <citation type="submission" date="2021-03" db="EMBL/GenBank/DDBJ databases">
        <title>Draft genome sequence of rust myrtle Austropuccinia psidii MF-1, a brazilian biotype.</title>
        <authorList>
            <person name="Quecine M.C."/>
            <person name="Pachon D.M.R."/>
            <person name="Bonatelli M.L."/>
            <person name="Correr F.H."/>
            <person name="Franceschini L.M."/>
            <person name="Leite T.F."/>
            <person name="Margarido G.R.A."/>
            <person name="Almeida C.A."/>
            <person name="Ferrarezi J.A."/>
            <person name="Labate C.A."/>
        </authorList>
    </citation>
    <scope>NUCLEOTIDE SEQUENCE</scope>
    <source>
        <strain evidence="2">MF-1</strain>
    </source>
</reference>